<dbReference type="InterPro" id="IPR000192">
    <property type="entry name" value="Aminotrans_V_dom"/>
</dbReference>
<keyword evidence="5" id="KW-1185">Reference proteome</keyword>
<reference evidence="5" key="1">
    <citation type="journal article" date="2018" name="Gigascience">
        <title>Genome assembly of the Pink Ipe (Handroanthus impetiginosus, Bignoniaceae), a highly valued, ecologically keystone Neotropical timber forest tree.</title>
        <authorList>
            <person name="Silva-Junior O.B."/>
            <person name="Grattapaglia D."/>
            <person name="Novaes E."/>
            <person name="Collevatti R.G."/>
        </authorList>
    </citation>
    <scope>NUCLEOTIDE SEQUENCE [LARGE SCALE GENOMIC DNA]</scope>
    <source>
        <strain evidence="5">cv. UFG-1</strain>
    </source>
</reference>
<dbReference type="InterPro" id="IPR015421">
    <property type="entry name" value="PyrdxlP-dep_Trfase_major"/>
</dbReference>
<dbReference type="AlphaFoldDB" id="A0A2G9HBF3"/>
<dbReference type="InterPro" id="IPR015424">
    <property type="entry name" value="PyrdxlP-dep_Trfase"/>
</dbReference>
<protein>
    <submittedName>
        <fullName evidence="4">Cysteine desulfurase NFS1</fullName>
        <ecNumber evidence="4">5.1.1.17</ecNumber>
    </submittedName>
</protein>
<dbReference type="GO" id="GO:0045439">
    <property type="term" value="F:isopenicillin-N epimerase activity"/>
    <property type="evidence" value="ECO:0007669"/>
    <property type="project" value="UniProtKB-EC"/>
</dbReference>
<accession>A0A2G9HBF3</accession>
<dbReference type="SUPFAM" id="SSF53383">
    <property type="entry name" value="PLP-dependent transferases"/>
    <property type="match status" value="1"/>
</dbReference>
<gene>
    <name evidence="4" type="ORF">CDL12_12524</name>
</gene>
<feature type="domain" description="Aminotransferase class V" evidence="3">
    <location>
        <begin position="82"/>
        <end position="355"/>
    </location>
</feature>
<sequence length="441" mass="49159">MAALHPCNGTVTTQNPEPEPQPITPSELRSEFSHHDPTIARINNGSFGCCPATIIAAQQRQQLLFLRQPDDFYFNTLKPSILQTRRLIQTLINADQVDEVSIVDNATTAAAVVLQHSTWSFFSSVFQAGDAVVMLHYAYGAVKKSVQAYISRAGGHVIEVHLPFPIKSSSEIIYEFEKALQRGKANGRKIRLAVIDHITSMPSVLIPVKELVRMCRDEGVDRIFIDGAHAIGNVEIDVKDIGADLYTSNLHKWLFCPPSAAFLYCKISNELLDLHHPVVSHEYGNGLAMESAWTGTRDYSAQLVLPEVLEFVSRFEGGIEGIMRRNHKAVVEMAQMLAEAWGTELGAPPEMCSSMAMVGMPACLGIKSDSDALKLRKHLRERFKVEVPIYYRMPVEGEVDSMTGYARISHQVYNVVEDYYRFRDAVNKLVKEGFTCAVLSD</sequence>
<evidence type="ECO:0000313" key="5">
    <source>
        <dbReference type="Proteomes" id="UP000231279"/>
    </source>
</evidence>
<dbReference type="Gene3D" id="3.40.640.10">
    <property type="entry name" value="Type I PLP-dependent aspartate aminotransferase-like (Major domain)"/>
    <property type="match status" value="1"/>
</dbReference>
<proteinExistence type="predicted"/>
<evidence type="ECO:0000256" key="2">
    <source>
        <dbReference type="SAM" id="MobiDB-lite"/>
    </source>
</evidence>
<evidence type="ECO:0000259" key="3">
    <source>
        <dbReference type="Pfam" id="PF00266"/>
    </source>
</evidence>
<comment type="caution">
    <text evidence="4">The sequence shown here is derived from an EMBL/GenBank/DDBJ whole genome shotgun (WGS) entry which is preliminary data.</text>
</comment>
<keyword evidence="4" id="KW-0413">Isomerase</keyword>
<dbReference type="PANTHER" id="PTHR43092:SF2">
    <property type="entry name" value="HERCYNYLCYSTEINE SULFOXIDE LYASE"/>
    <property type="match status" value="1"/>
</dbReference>
<evidence type="ECO:0000313" key="4">
    <source>
        <dbReference type="EMBL" id="PIN14838.1"/>
    </source>
</evidence>
<dbReference type="Pfam" id="PF00266">
    <property type="entry name" value="Aminotran_5"/>
    <property type="match status" value="1"/>
</dbReference>
<dbReference type="STRING" id="429701.A0A2G9HBF3"/>
<organism evidence="4 5">
    <name type="scientific">Handroanthus impetiginosus</name>
    <dbReference type="NCBI Taxonomy" id="429701"/>
    <lineage>
        <taxon>Eukaryota</taxon>
        <taxon>Viridiplantae</taxon>
        <taxon>Streptophyta</taxon>
        <taxon>Embryophyta</taxon>
        <taxon>Tracheophyta</taxon>
        <taxon>Spermatophyta</taxon>
        <taxon>Magnoliopsida</taxon>
        <taxon>eudicotyledons</taxon>
        <taxon>Gunneridae</taxon>
        <taxon>Pentapetalae</taxon>
        <taxon>asterids</taxon>
        <taxon>lamiids</taxon>
        <taxon>Lamiales</taxon>
        <taxon>Bignoniaceae</taxon>
        <taxon>Crescentiina</taxon>
        <taxon>Tabebuia alliance</taxon>
        <taxon>Handroanthus</taxon>
    </lineage>
</organism>
<dbReference type="OrthoDB" id="5978656at2759"/>
<feature type="region of interest" description="Disordered" evidence="2">
    <location>
        <begin position="1"/>
        <end position="30"/>
    </location>
</feature>
<dbReference type="Proteomes" id="UP000231279">
    <property type="component" value="Unassembled WGS sequence"/>
</dbReference>
<name>A0A2G9HBF3_9LAMI</name>
<evidence type="ECO:0000256" key="1">
    <source>
        <dbReference type="ARBA" id="ARBA00022898"/>
    </source>
</evidence>
<dbReference type="PANTHER" id="PTHR43092">
    <property type="entry name" value="L-CYSTEINE DESULFHYDRASE"/>
    <property type="match status" value="1"/>
</dbReference>
<dbReference type="EC" id="5.1.1.17" evidence="4"/>
<dbReference type="EMBL" id="NKXS01002196">
    <property type="protein sequence ID" value="PIN14838.1"/>
    <property type="molecule type" value="Genomic_DNA"/>
</dbReference>
<keyword evidence="1" id="KW-0663">Pyridoxal phosphate</keyword>